<dbReference type="RefSeq" id="WP_187017528.1">
    <property type="nucleotide sequence ID" value="NZ_JACRUK010000008.1"/>
</dbReference>
<dbReference type="AlphaFoldDB" id="A0A923MYM0"/>
<evidence type="ECO:0000313" key="1">
    <source>
        <dbReference type="EMBL" id="MBC5843857.1"/>
    </source>
</evidence>
<comment type="caution">
    <text evidence="1">The sequence shown here is derived from an EMBL/GenBank/DDBJ whole genome shotgun (WGS) entry which is preliminary data.</text>
</comment>
<protein>
    <submittedName>
        <fullName evidence="1">Uncharacterized protein</fullName>
    </submittedName>
</protein>
<accession>A0A923MYM0</accession>
<evidence type="ECO:0000313" key="2">
    <source>
        <dbReference type="Proteomes" id="UP000641454"/>
    </source>
</evidence>
<keyword evidence="2" id="KW-1185">Reference proteome</keyword>
<dbReference type="Proteomes" id="UP000641454">
    <property type="component" value="Unassembled WGS sequence"/>
</dbReference>
<sequence>MVKKRSKHIVNSVIVLVLLLCFSCKESKKKTITINPPKKIVENQTTPEVVAEAETAQSEPDLFAILLPNSYRIVDNDDPTKELNTDWFDLFEKDGNFFIEKAKYTISKGYDECVGTETKSIDTKRKTLLLLDYKKLVVGKIDHLAIPNQYIWPTEKQEFVFNNQKYSLRAEGRIKSTERIPGEEGQKDQLWHNVEDYKLFIKTETAAEELLLSEKGFNDTFVKLLFVGDLDKDGKLDFIFEANRDYEEDRVILFLSSEAKGNKVEEKVSEISIQHDC</sequence>
<dbReference type="EMBL" id="JACRUL010000008">
    <property type="protein sequence ID" value="MBC5843857.1"/>
    <property type="molecule type" value="Genomic_DNA"/>
</dbReference>
<gene>
    <name evidence="1" type="ORF">H8R25_05335</name>
</gene>
<name>A0A923MYM0_9FLAO</name>
<reference evidence="1 2" key="1">
    <citation type="submission" date="2020-08" db="EMBL/GenBank/DDBJ databases">
        <title>Description of novel Flavobacterium F-392 isolate.</title>
        <authorList>
            <person name="Saticioglu I.B."/>
            <person name="Duman M."/>
            <person name="Altun S."/>
        </authorList>
    </citation>
    <scope>NUCLEOTIDE SEQUENCE [LARGE SCALE GENOMIC DNA]</scope>
    <source>
        <strain evidence="1 2">F-392</strain>
    </source>
</reference>
<proteinExistence type="predicted"/>
<organism evidence="1 2">
    <name type="scientific">Flavobacterium muglaense</name>
    <dbReference type="NCBI Taxonomy" id="2764716"/>
    <lineage>
        <taxon>Bacteria</taxon>
        <taxon>Pseudomonadati</taxon>
        <taxon>Bacteroidota</taxon>
        <taxon>Flavobacteriia</taxon>
        <taxon>Flavobacteriales</taxon>
        <taxon>Flavobacteriaceae</taxon>
        <taxon>Flavobacterium</taxon>
    </lineage>
</organism>